<dbReference type="PANTHER" id="PTHR42776">
    <property type="entry name" value="SERINE PEPTIDASE S9 FAMILY MEMBER"/>
    <property type="match status" value="1"/>
</dbReference>
<evidence type="ECO:0000256" key="1">
    <source>
        <dbReference type="ARBA" id="ARBA00022801"/>
    </source>
</evidence>
<comment type="caution">
    <text evidence="3">The sequence shown here is derived from an EMBL/GenBank/DDBJ whole genome shotgun (WGS) entry which is preliminary data.</text>
</comment>
<evidence type="ECO:0000259" key="2">
    <source>
        <dbReference type="Pfam" id="PF00326"/>
    </source>
</evidence>
<dbReference type="EMBL" id="BARS01015339">
    <property type="protein sequence ID" value="GAF89347.1"/>
    <property type="molecule type" value="Genomic_DNA"/>
</dbReference>
<sequence>HSDMLECVEAATRKVIEMGYAEPGAIGLSGHSYSGGGSSYIAARSDMFAAVASGAAPINLTSEFNQLFLGTGGNNHSYDVYGQGRYGTNPYDDPELYAYESPITWVRDMDTPLLYLHGEEDQIVGYVQGMEWYNALRFNSKPVIFLSYPEEGHGLRKFENQYDFQTRLHEFFDHHLRDEVPAPWMVEGIPYLDKERNLRRREER</sequence>
<dbReference type="Pfam" id="PF00326">
    <property type="entry name" value="Peptidase_S9"/>
    <property type="match status" value="1"/>
</dbReference>
<dbReference type="GO" id="GO:0006508">
    <property type="term" value="P:proteolysis"/>
    <property type="evidence" value="ECO:0007669"/>
    <property type="project" value="InterPro"/>
</dbReference>
<keyword evidence="1" id="KW-0378">Hydrolase</keyword>
<organism evidence="3">
    <name type="scientific">marine sediment metagenome</name>
    <dbReference type="NCBI Taxonomy" id="412755"/>
    <lineage>
        <taxon>unclassified sequences</taxon>
        <taxon>metagenomes</taxon>
        <taxon>ecological metagenomes</taxon>
    </lineage>
</organism>
<feature type="domain" description="Peptidase S9 prolyl oligopeptidase catalytic" evidence="2">
    <location>
        <begin position="10"/>
        <end position="177"/>
    </location>
</feature>
<feature type="non-terminal residue" evidence="3">
    <location>
        <position position="1"/>
    </location>
</feature>
<dbReference type="Gene3D" id="3.40.50.1820">
    <property type="entry name" value="alpha/beta hydrolase"/>
    <property type="match status" value="1"/>
</dbReference>
<dbReference type="InterPro" id="IPR029058">
    <property type="entry name" value="AB_hydrolase_fold"/>
</dbReference>
<reference evidence="3" key="1">
    <citation type="journal article" date="2014" name="Front. Microbiol.">
        <title>High frequency of phylogenetically diverse reductive dehalogenase-homologous genes in deep subseafloor sedimentary metagenomes.</title>
        <authorList>
            <person name="Kawai M."/>
            <person name="Futagami T."/>
            <person name="Toyoda A."/>
            <person name="Takaki Y."/>
            <person name="Nishi S."/>
            <person name="Hori S."/>
            <person name="Arai W."/>
            <person name="Tsubouchi T."/>
            <person name="Morono Y."/>
            <person name="Uchiyama I."/>
            <person name="Ito T."/>
            <person name="Fujiyama A."/>
            <person name="Inagaki F."/>
            <person name="Takami H."/>
        </authorList>
    </citation>
    <scope>NUCLEOTIDE SEQUENCE</scope>
    <source>
        <strain evidence="3">Expedition CK06-06</strain>
    </source>
</reference>
<dbReference type="InterPro" id="IPR001375">
    <property type="entry name" value="Peptidase_S9_cat"/>
</dbReference>
<proteinExistence type="predicted"/>
<name>X0TMI2_9ZZZZ</name>
<dbReference type="GO" id="GO:0004252">
    <property type="term" value="F:serine-type endopeptidase activity"/>
    <property type="evidence" value="ECO:0007669"/>
    <property type="project" value="TreeGrafter"/>
</dbReference>
<protein>
    <recommendedName>
        <fullName evidence="2">Peptidase S9 prolyl oligopeptidase catalytic domain-containing protein</fullName>
    </recommendedName>
</protein>
<dbReference type="PANTHER" id="PTHR42776:SF4">
    <property type="entry name" value="ACYLAMINO-ACID-RELEASING ENZYME"/>
    <property type="match status" value="1"/>
</dbReference>
<accession>X0TMI2</accession>
<dbReference type="AlphaFoldDB" id="X0TMI2"/>
<evidence type="ECO:0000313" key="3">
    <source>
        <dbReference type="EMBL" id="GAF89347.1"/>
    </source>
</evidence>
<gene>
    <name evidence="3" type="ORF">S01H1_25398</name>
</gene>
<dbReference type="SUPFAM" id="SSF53474">
    <property type="entry name" value="alpha/beta-Hydrolases"/>
    <property type="match status" value="1"/>
</dbReference>